<dbReference type="InterPro" id="IPR041588">
    <property type="entry name" value="Integrase_H2C2"/>
</dbReference>
<dbReference type="CDD" id="cd01647">
    <property type="entry name" value="RT_LTR"/>
    <property type="match status" value="1"/>
</dbReference>
<accession>A0A8S3R451</accession>
<dbReference type="Pfam" id="PF17919">
    <property type="entry name" value="RT_RNaseH_2"/>
    <property type="match status" value="1"/>
</dbReference>
<sequence length="1177" mass="134330">MAVAEPFISNQLLEYAQRQISQFLIQYKDLFVTDENPRLGYTELVKHNICLKPDFKPKHQQPYRLSPDKKNVLRDHLDELLKQGIISPVQETEDIPITSPIVLVSKRTRPQSKNTSMNKSTSLSQFRFCCDFRYLNSQCQDFRYSIPDLQDLTESFSDRKPVFLTSIDLSSGFFQLPISMESQRYTAFNTCFGSYKFLRLPMGLSSAPASMQLLMDKVWKGLTFRSCLCYMDDILIVSETFEDHIGDLNEVFNRLATAGLKLGPKKCSFAQSSCVFLGHLISKDGIQPPADRVSAVLDMPSPTSVKDLRRAIGLFNWFRKYIQNFSAEVDPMTKLLKKSVKFKWGIEQEQAFKKVKTLLANSPVLAFPKYDLPFYLAVDTSCKGIGYMLYQQHPMDDSSEELRVIRFGSKSLSKWQRSYGPTKLELLGMVTAILDCSMYLRGQKFVVECDHQALKPLFQKQLKGAIYERWIAILQQFNFELRYKPGKDMQVADALSRAPNKSSTTGFESPDQLDPYFPYHTENVGNIITSNGMPFTNLLCSDKSSDTDELQLNNIDILQNLFSRPVSESFKQTDFEYDGDTEENDDCVIRKFTKKRVRTNQPISIVEKPMASDMSDSTAKVSEKEHSVQSYDRGETSDENLMMNNSSEASQFTTNNVETSQSALSSSNIPESDSIVSATVDDSSDVNFISDEQTVQQKIESMKIFRNCDFSPKSLKQLQVNDPQFGNIFRYLENGDLPQSQKLARKVLLESGDFSLFDDLLFHTRVARSKRTQQFCQYQLALPEIAVKTIISLYHDSPLGGHGGIQHTVDLIREHYYFSNLAGKVSDFIKSCHACQCRKMTTRKTKAGIVAFQTPIRPFQVWEIDLFGPVPVSKSGNSYSLYQITNWEDFIPSIVFSMNNSVNEGTKYSPFEIIYGQRPSFPLSCVSKTAFSEIPKDYHNYIREFADKLEFIRKQVRENSEKSKISMIERANQKAHNLSLEKGDYVYLGKDPRGAGQKFKLKHAGPYFIHQIDSPHLYSLMDPNTNKIIPKVHINRLKPAYIRVPNPCEYFMDRVINKQDTVDTASASHDNLISEQSSTNNEIQEVPNLRRSTRQRQKPIRFRDDYFVTSGNETSSASDGTLLKVKRFLAKKNHDGNTRYLAHLIGEPAQNAIWIEDNQLGPKARALLKSRPPPIIP</sequence>
<evidence type="ECO:0000313" key="5">
    <source>
        <dbReference type="Proteomes" id="UP000683360"/>
    </source>
</evidence>
<dbReference type="SUPFAM" id="SSF56672">
    <property type="entry name" value="DNA/RNA polymerases"/>
    <property type="match status" value="1"/>
</dbReference>
<dbReference type="PROSITE" id="PS50878">
    <property type="entry name" value="RT_POL"/>
    <property type="match status" value="1"/>
</dbReference>
<feature type="domain" description="Reverse transcriptase" evidence="3">
    <location>
        <begin position="85"/>
        <end position="281"/>
    </location>
</feature>
<feature type="compositionally biased region" description="Basic and acidic residues" evidence="2">
    <location>
        <begin position="621"/>
        <end position="636"/>
    </location>
</feature>
<organism evidence="4 5">
    <name type="scientific">Mytilus edulis</name>
    <name type="common">Blue mussel</name>
    <dbReference type="NCBI Taxonomy" id="6550"/>
    <lineage>
        <taxon>Eukaryota</taxon>
        <taxon>Metazoa</taxon>
        <taxon>Spiralia</taxon>
        <taxon>Lophotrochozoa</taxon>
        <taxon>Mollusca</taxon>
        <taxon>Bivalvia</taxon>
        <taxon>Autobranchia</taxon>
        <taxon>Pteriomorphia</taxon>
        <taxon>Mytilida</taxon>
        <taxon>Mytiloidea</taxon>
        <taxon>Mytilidae</taxon>
        <taxon>Mytilinae</taxon>
        <taxon>Mytilus</taxon>
    </lineage>
</organism>
<evidence type="ECO:0000259" key="3">
    <source>
        <dbReference type="PROSITE" id="PS50878"/>
    </source>
</evidence>
<dbReference type="Gene3D" id="3.30.70.270">
    <property type="match status" value="2"/>
</dbReference>
<evidence type="ECO:0000256" key="1">
    <source>
        <dbReference type="ARBA" id="ARBA00023268"/>
    </source>
</evidence>
<reference evidence="4" key="1">
    <citation type="submission" date="2021-03" db="EMBL/GenBank/DDBJ databases">
        <authorList>
            <person name="Bekaert M."/>
        </authorList>
    </citation>
    <scope>NUCLEOTIDE SEQUENCE</scope>
</reference>
<dbReference type="FunFam" id="3.30.70.270:FF:000020">
    <property type="entry name" value="Transposon Tf2-6 polyprotein-like Protein"/>
    <property type="match status" value="1"/>
</dbReference>
<dbReference type="InterPro" id="IPR041577">
    <property type="entry name" value="RT_RNaseH_2"/>
</dbReference>
<dbReference type="Pfam" id="PF00078">
    <property type="entry name" value="RVT_1"/>
    <property type="match status" value="1"/>
</dbReference>
<keyword evidence="5" id="KW-1185">Reference proteome</keyword>
<dbReference type="PANTHER" id="PTHR37984:SF5">
    <property type="entry name" value="PROTEIN NYNRIN-LIKE"/>
    <property type="match status" value="1"/>
</dbReference>
<dbReference type="InterPro" id="IPR050951">
    <property type="entry name" value="Retrovirus_Pol_polyprotein"/>
</dbReference>
<name>A0A8S3R451_MYTED</name>
<dbReference type="Gene3D" id="1.10.340.70">
    <property type="match status" value="1"/>
</dbReference>
<dbReference type="GO" id="GO:0003824">
    <property type="term" value="F:catalytic activity"/>
    <property type="evidence" value="ECO:0007669"/>
    <property type="project" value="UniProtKB-KW"/>
</dbReference>
<keyword evidence="1" id="KW-0511">Multifunctional enzyme</keyword>
<gene>
    <name evidence="4" type="ORF">MEDL_18046</name>
</gene>
<evidence type="ECO:0000256" key="2">
    <source>
        <dbReference type="SAM" id="MobiDB-lite"/>
    </source>
</evidence>
<feature type="compositionally biased region" description="Polar residues" evidence="2">
    <location>
        <begin position="642"/>
        <end position="671"/>
    </location>
</feature>
<dbReference type="FunFam" id="1.10.340.70:FF:000001">
    <property type="entry name" value="Retrovirus-related Pol polyprotein from transposon gypsy-like Protein"/>
    <property type="match status" value="1"/>
</dbReference>
<dbReference type="PANTHER" id="PTHR37984">
    <property type="entry name" value="PROTEIN CBG26694"/>
    <property type="match status" value="1"/>
</dbReference>
<evidence type="ECO:0000313" key="4">
    <source>
        <dbReference type="EMBL" id="CAG2203518.1"/>
    </source>
</evidence>
<dbReference type="EMBL" id="CAJPWZ010000923">
    <property type="protein sequence ID" value="CAG2203518.1"/>
    <property type="molecule type" value="Genomic_DNA"/>
</dbReference>
<dbReference type="Pfam" id="PF17921">
    <property type="entry name" value="Integrase_H2C2"/>
    <property type="match status" value="1"/>
</dbReference>
<dbReference type="InterPro" id="IPR043128">
    <property type="entry name" value="Rev_trsase/Diguanyl_cyclase"/>
</dbReference>
<dbReference type="Proteomes" id="UP000683360">
    <property type="component" value="Unassembled WGS sequence"/>
</dbReference>
<comment type="caution">
    <text evidence="4">The sequence shown here is derived from an EMBL/GenBank/DDBJ whole genome shotgun (WGS) entry which is preliminary data.</text>
</comment>
<dbReference type="CDD" id="cd09274">
    <property type="entry name" value="RNase_HI_RT_Ty3"/>
    <property type="match status" value="1"/>
</dbReference>
<dbReference type="AlphaFoldDB" id="A0A8S3R451"/>
<feature type="region of interest" description="Disordered" evidence="2">
    <location>
        <begin position="1075"/>
        <end position="1097"/>
    </location>
</feature>
<dbReference type="GO" id="GO:0003676">
    <property type="term" value="F:nucleic acid binding"/>
    <property type="evidence" value="ECO:0007669"/>
    <property type="project" value="InterPro"/>
</dbReference>
<protein>
    <recommendedName>
        <fullName evidence="3">Reverse transcriptase domain-containing protein</fullName>
    </recommendedName>
</protein>
<dbReference type="Gene3D" id="3.30.420.10">
    <property type="entry name" value="Ribonuclease H-like superfamily/Ribonuclease H"/>
    <property type="match status" value="1"/>
</dbReference>
<dbReference type="InterPro" id="IPR036397">
    <property type="entry name" value="RNaseH_sf"/>
</dbReference>
<dbReference type="GO" id="GO:0006259">
    <property type="term" value="P:DNA metabolic process"/>
    <property type="evidence" value="ECO:0007669"/>
    <property type="project" value="UniProtKB-ARBA"/>
</dbReference>
<dbReference type="InterPro" id="IPR000477">
    <property type="entry name" value="RT_dom"/>
</dbReference>
<feature type="region of interest" description="Disordered" evidence="2">
    <location>
        <begin position="603"/>
        <end position="671"/>
    </location>
</feature>
<dbReference type="OrthoDB" id="6147298at2759"/>
<proteinExistence type="predicted"/>
<dbReference type="InterPro" id="IPR043502">
    <property type="entry name" value="DNA/RNA_pol_sf"/>
</dbReference>
<dbReference type="Gene3D" id="3.10.10.10">
    <property type="entry name" value="HIV Type 1 Reverse Transcriptase, subunit A, domain 1"/>
    <property type="match status" value="1"/>
</dbReference>